<dbReference type="InterPro" id="IPR006076">
    <property type="entry name" value="FAD-dep_OxRdtase"/>
</dbReference>
<sequence length="410" mass="45098">MNTHIIGGGIIGLTIALNLRQRGATITLHEADTLFSGASLGNAGHIATEYNYPVASLATLRKLPAMLINPLGPLRIDWRYLPKMLPWGWQMFTNMLPARYQHNHRALLALNRESLAAWERLAARWQLAPLLRHDGILHIASRAKTAARLPAYAAQLQALGFPCQYLSADELREFEPALARQHGGIHYQRSAHILDLAALGASLAQALRASGGSIYEHSRITAARRENSGFSLKAENGDSHHADRLILCAGAHSKALADSLTGLRVPLDTERGYHLMLPHEAARLRLPVSSIDHSFVMTPMRHGLRLAGTVEYAGLEAPPNMARAQNLRPLAEKLLQAPLDARDAQPWMGFRPTTADSLPVIDRDGDLLLAFGHQHLGLTQAALTAEILSALYFDEPPPLDLTPYRLRRFA</sequence>
<dbReference type="Gene3D" id="3.30.9.10">
    <property type="entry name" value="D-Amino Acid Oxidase, subunit A, domain 2"/>
    <property type="match status" value="1"/>
</dbReference>
<organism evidence="3 4">
    <name type="scientific">Cardiobacterium hominis</name>
    <dbReference type="NCBI Taxonomy" id="2718"/>
    <lineage>
        <taxon>Bacteria</taxon>
        <taxon>Pseudomonadati</taxon>
        <taxon>Pseudomonadota</taxon>
        <taxon>Gammaproteobacteria</taxon>
        <taxon>Cardiobacteriales</taxon>
        <taxon>Cardiobacteriaceae</taxon>
        <taxon>Cardiobacterium</taxon>
    </lineage>
</organism>
<dbReference type="SUPFAM" id="SSF54373">
    <property type="entry name" value="FAD-linked reductases, C-terminal domain"/>
    <property type="match status" value="1"/>
</dbReference>
<feature type="domain" description="FAD dependent oxidoreductase" evidence="2">
    <location>
        <begin position="5"/>
        <end position="390"/>
    </location>
</feature>
<dbReference type="SUPFAM" id="SSF51905">
    <property type="entry name" value="FAD/NAD(P)-binding domain"/>
    <property type="match status" value="1"/>
</dbReference>
<evidence type="ECO:0000313" key="4">
    <source>
        <dbReference type="Proteomes" id="UP000190837"/>
    </source>
</evidence>
<evidence type="ECO:0000259" key="2">
    <source>
        <dbReference type="Pfam" id="PF01266"/>
    </source>
</evidence>
<accession>A0A1C3H3L6</accession>
<evidence type="ECO:0000313" key="3">
    <source>
        <dbReference type="EMBL" id="SAM61860.1"/>
    </source>
</evidence>
<dbReference type="RefSeq" id="WP_079540085.1">
    <property type="nucleotide sequence ID" value="NZ_FKLO01000037.1"/>
</dbReference>
<dbReference type="GO" id="GO:0005737">
    <property type="term" value="C:cytoplasm"/>
    <property type="evidence" value="ECO:0007669"/>
    <property type="project" value="TreeGrafter"/>
</dbReference>
<dbReference type="Gene3D" id="3.50.50.60">
    <property type="entry name" value="FAD/NAD(P)-binding domain"/>
    <property type="match status" value="2"/>
</dbReference>
<protein>
    <submittedName>
        <fullName evidence="3">D-amino acid dehydrogenase small subunit</fullName>
        <ecNumber evidence="3">1.4.99.6</ecNumber>
    </submittedName>
</protein>
<dbReference type="AlphaFoldDB" id="A0A1C3H3L6"/>
<dbReference type="PANTHER" id="PTHR13847:SF289">
    <property type="entry name" value="GLYCINE OXIDASE"/>
    <property type="match status" value="1"/>
</dbReference>
<dbReference type="GO" id="GO:0016491">
    <property type="term" value="F:oxidoreductase activity"/>
    <property type="evidence" value="ECO:0007669"/>
    <property type="project" value="UniProtKB-KW"/>
</dbReference>
<dbReference type="Proteomes" id="UP000190837">
    <property type="component" value="Unassembled WGS sequence"/>
</dbReference>
<keyword evidence="1 3" id="KW-0560">Oxidoreductase</keyword>
<dbReference type="EC" id="1.4.99.6" evidence="3"/>
<proteinExistence type="predicted"/>
<name>A0A1C3H3L6_9GAMM</name>
<dbReference type="PANTHER" id="PTHR13847">
    <property type="entry name" value="SARCOSINE DEHYDROGENASE-RELATED"/>
    <property type="match status" value="1"/>
</dbReference>
<dbReference type="InterPro" id="IPR036188">
    <property type="entry name" value="FAD/NAD-bd_sf"/>
</dbReference>
<gene>
    <name evidence="3" type="ORF">CHUV0807_0952</name>
</gene>
<dbReference type="EMBL" id="FKLO01000037">
    <property type="protein sequence ID" value="SAM61860.1"/>
    <property type="molecule type" value="Genomic_DNA"/>
</dbReference>
<evidence type="ECO:0000256" key="1">
    <source>
        <dbReference type="ARBA" id="ARBA00023002"/>
    </source>
</evidence>
<reference evidence="4" key="1">
    <citation type="submission" date="2016-04" db="EMBL/GenBank/DDBJ databases">
        <authorList>
            <person name="Tagini F."/>
        </authorList>
    </citation>
    <scope>NUCLEOTIDE SEQUENCE [LARGE SCALE GENOMIC DNA]</scope>
    <source>
        <strain evidence="4">CHUV0807</strain>
    </source>
</reference>
<dbReference type="Pfam" id="PF01266">
    <property type="entry name" value="DAO"/>
    <property type="match status" value="1"/>
</dbReference>